<evidence type="ECO:0000256" key="1">
    <source>
        <dbReference type="SAM" id="MobiDB-lite"/>
    </source>
</evidence>
<feature type="compositionally biased region" description="Polar residues" evidence="1">
    <location>
        <begin position="1"/>
        <end position="15"/>
    </location>
</feature>
<feature type="domain" description="DUF4780" evidence="2">
    <location>
        <begin position="161"/>
        <end position="328"/>
    </location>
</feature>
<feature type="compositionally biased region" description="Basic residues" evidence="1">
    <location>
        <begin position="416"/>
        <end position="431"/>
    </location>
</feature>
<organism evidence="3">
    <name type="scientific">Cacopsylla melanoneura</name>
    <dbReference type="NCBI Taxonomy" id="428564"/>
    <lineage>
        <taxon>Eukaryota</taxon>
        <taxon>Metazoa</taxon>
        <taxon>Ecdysozoa</taxon>
        <taxon>Arthropoda</taxon>
        <taxon>Hexapoda</taxon>
        <taxon>Insecta</taxon>
        <taxon>Pterygota</taxon>
        <taxon>Neoptera</taxon>
        <taxon>Paraneoptera</taxon>
        <taxon>Hemiptera</taxon>
        <taxon>Sternorrhyncha</taxon>
        <taxon>Psylloidea</taxon>
        <taxon>Psyllidae</taxon>
        <taxon>Psyllinae</taxon>
        <taxon>Cacopsylla</taxon>
    </lineage>
</organism>
<protein>
    <recommendedName>
        <fullName evidence="2">DUF4780 domain-containing protein</fullName>
    </recommendedName>
</protein>
<dbReference type="InterPro" id="IPR031961">
    <property type="entry name" value="DUF4780"/>
</dbReference>
<feature type="region of interest" description="Disordered" evidence="1">
    <location>
        <begin position="1"/>
        <end position="55"/>
    </location>
</feature>
<dbReference type="EMBL" id="HBUF01340897">
    <property type="protein sequence ID" value="CAG6703257.1"/>
    <property type="molecule type" value="Transcribed_RNA"/>
</dbReference>
<feature type="compositionally biased region" description="Basic and acidic residues" evidence="1">
    <location>
        <begin position="22"/>
        <end position="42"/>
    </location>
</feature>
<sequence length="431" mass="47818">MADFTNTINEETAPQSAADLGTNHDLDKELQDLEKDLTKSSDSEMDIDGAQNNEHLTEAVNKLQIKEKRMNGAARKRFKWLIKQGLPAAEARAKAMEKLPESARTSKKRGRSEESTPESKGEKFSEQKKPKVQLASQITPDKGSEAVPGTSTAMNFANALKTIKVGVFLENYPEENLTNTQMGQIQEDLIMKVIEKETSPSPQFSGYAYRPGWLSISCDNEATAEWLKNVVGSVKPWEGAKLKAVDEADLPKSKVLSCYFPNSSHDDTEKILKLIKAQNGLASSEWKILRRTNEGTAAHLIMSVDLASIEQLKKQDYKISFKFSKVILHNKSEQKARDPKPAKEKLVPSGGKSKPPATQSQKPEKAETNPSTSQTTEAKEQTSGAGTVSTPQNVKNRRTQQGRQKQFSDSPLKGLRPSKGKKDWKPHRSQK</sequence>
<feature type="compositionally biased region" description="Polar residues" evidence="1">
    <location>
        <begin position="368"/>
        <end position="394"/>
    </location>
</feature>
<feature type="compositionally biased region" description="Basic and acidic residues" evidence="1">
    <location>
        <begin position="331"/>
        <end position="346"/>
    </location>
</feature>
<accession>A0A8D8UIN4</accession>
<name>A0A8D8UIN4_9HEMI</name>
<evidence type="ECO:0000259" key="2">
    <source>
        <dbReference type="Pfam" id="PF16012"/>
    </source>
</evidence>
<dbReference type="AlphaFoldDB" id="A0A8D8UIN4"/>
<evidence type="ECO:0000313" key="3">
    <source>
        <dbReference type="EMBL" id="CAG6703257.1"/>
    </source>
</evidence>
<feature type="compositionally biased region" description="Basic and acidic residues" evidence="1">
    <location>
        <begin position="92"/>
        <end position="101"/>
    </location>
</feature>
<feature type="region of interest" description="Disordered" evidence="1">
    <location>
        <begin position="331"/>
        <end position="431"/>
    </location>
</feature>
<feature type="compositionally biased region" description="Basic and acidic residues" evidence="1">
    <location>
        <begin position="111"/>
        <end position="129"/>
    </location>
</feature>
<dbReference type="Pfam" id="PF16012">
    <property type="entry name" value="DUF4780"/>
    <property type="match status" value="1"/>
</dbReference>
<proteinExistence type="predicted"/>
<feature type="region of interest" description="Disordered" evidence="1">
    <location>
        <begin position="92"/>
        <end position="149"/>
    </location>
</feature>
<reference evidence="3" key="1">
    <citation type="submission" date="2021-05" db="EMBL/GenBank/DDBJ databases">
        <authorList>
            <person name="Alioto T."/>
            <person name="Alioto T."/>
            <person name="Gomez Garrido J."/>
        </authorList>
    </citation>
    <scope>NUCLEOTIDE SEQUENCE</scope>
</reference>
<dbReference type="EMBL" id="HBUF01340893">
    <property type="protein sequence ID" value="CAG6703235.1"/>
    <property type="molecule type" value="Transcribed_RNA"/>
</dbReference>